<gene>
    <name evidence="1" type="ORF">TNCV_3211631</name>
</gene>
<name>A0A8X6S0H9_TRICX</name>
<keyword evidence="2" id="KW-1185">Reference proteome</keyword>
<evidence type="ECO:0000313" key="1">
    <source>
        <dbReference type="EMBL" id="GFY03526.1"/>
    </source>
</evidence>
<dbReference type="Proteomes" id="UP000887159">
    <property type="component" value="Unassembled WGS sequence"/>
</dbReference>
<dbReference type="AlphaFoldDB" id="A0A8X6S0H9"/>
<organism evidence="1 2">
    <name type="scientific">Trichonephila clavipes</name>
    <name type="common">Golden silk orbweaver</name>
    <name type="synonym">Nephila clavipes</name>
    <dbReference type="NCBI Taxonomy" id="2585209"/>
    <lineage>
        <taxon>Eukaryota</taxon>
        <taxon>Metazoa</taxon>
        <taxon>Ecdysozoa</taxon>
        <taxon>Arthropoda</taxon>
        <taxon>Chelicerata</taxon>
        <taxon>Arachnida</taxon>
        <taxon>Araneae</taxon>
        <taxon>Araneomorphae</taxon>
        <taxon>Entelegynae</taxon>
        <taxon>Araneoidea</taxon>
        <taxon>Nephilidae</taxon>
        <taxon>Trichonephila</taxon>
    </lineage>
</organism>
<comment type="caution">
    <text evidence="1">The sequence shown here is derived from an EMBL/GenBank/DDBJ whole genome shotgun (WGS) entry which is preliminary data.</text>
</comment>
<protein>
    <submittedName>
        <fullName evidence="1">Uncharacterized protein</fullName>
    </submittedName>
</protein>
<sequence length="98" mass="10483">MIEGIGKISQTKEWPNECGDLKRLGRVEKIARARACVKFSTSPGVVAGSSGQSSYTMVYQQSSRFRCGTIFILHISGGGLDTANPFGFHAPRISCGAT</sequence>
<reference evidence="1" key="1">
    <citation type="submission" date="2020-08" db="EMBL/GenBank/DDBJ databases">
        <title>Multicomponent nature underlies the extraordinary mechanical properties of spider dragline silk.</title>
        <authorList>
            <person name="Kono N."/>
            <person name="Nakamura H."/>
            <person name="Mori M."/>
            <person name="Yoshida Y."/>
            <person name="Ohtoshi R."/>
            <person name="Malay A.D."/>
            <person name="Moran D.A.P."/>
            <person name="Tomita M."/>
            <person name="Numata K."/>
            <person name="Arakawa K."/>
        </authorList>
    </citation>
    <scope>NUCLEOTIDE SEQUENCE</scope>
</reference>
<dbReference type="EMBL" id="BMAU01021238">
    <property type="protein sequence ID" value="GFY03526.1"/>
    <property type="molecule type" value="Genomic_DNA"/>
</dbReference>
<proteinExistence type="predicted"/>
<accession>A0A8X6S0H9</accession>
<evidence type="ECO:0000313" key="2">
    <source>
        <dbReference type="Proteomes" id="UP000887159"/>
    </source>
</evidence>